<dbReference type="PANTHER" id="PTHR12935">
    <property type="entry name" value="GAMMA-GLUTAMYLCYCLOTRANSFERASE"/>
    <property type="match status" value="1"/>
</dbReference>
<gene>
    <name evidence="2" type="ORF">LVJ94_24360</name>
</gene>
<name>A0ABZ2LN80_9BACT</name>
<dbReference type="InterPro" id="IPR013024">
    <property type="entry name" value="GGCT-like"/>
</dbReference>
<accession>A0ABZ2LN80</accession>
<dbReference type="Proteomes" id="UP001374803">
    <property type="component" value="Chromosome"/>
</dbReference>
<keyword evidence="1" id="KW-0456">Lyase</keyword>
<dbReference type="SUPFAM" id="SSF110857">
    <property type="entry name" value="Gamma-glutamyl cyclotransferase-like"/>
    <property type="match status" value="1"/>
</dbReference>
<proteinExistence type="predicted"/>
<evidence type="ECO:0000313" key="2">
    <source>
        <dbReference type="EMBL" id="WXB10347.1"/>
    </source>
</evidence>
<dbReference type="InterPro" id="IPR017939">
    <property type="entry name" value="G-Glutamylcylcotransferase"/>
</dbReference>
<dbReference type="InterPro" id="IPR036568">
    <property type="entry name" value="GGCT-like_sf"/>
</dbReference>
<dbReference type="PANTHER" id="PTHR12935:SF0">
    <property type="entry name" value="GAMMA-GLUTAMYLCYCLOTRANSFERASE"/>
    <property type="match status" value="1"/>
</dbReference>
<dbReference type="Pfam" id="PF13772">
    <property type="entry name" value="AIG2_2"/>
    <property type="match status" value="1"/>
</dbReference>
<dbReference type="RefSeq" id="WP_394840024.1">
    <property type="nucleotide sequence ID" value="NZ_CP089929.1"/>
</dbReference>
<keyword evidence="3" id="KW-1185">Reference proteome</keyword>
<protein>
    <submittedName>
        <fullName evidence="2">Gamma-glutamylcyclotransferase</fullName>
    </submittedName>
</protein>
<dbReference type="CDD" id="cd06661">
    <property type="entry name" value="GGCT_like"/>
    <property type="match status" value="1"/>
</dbReference>
<evidence type="ECO:0000313" key="3">
    <source>
        <dbReference type="Proteomes" id="UP001374803"/>
    </source>
</evidence>
<sequence>MTREDGATWYFAYGANMNRRIFVERRGMRPLESETAHLDGYRLAFAIKGFAVVEPAFATLLPDAAGTVHGVLHRLGAGDLERLEKLEDEYARHELSVVGARSGRTVAQVYLASRTTLGLRPSRRYLALLCQGAREAGLPEAYVAWLAAHPSVHVPVLSNLAGASAKLYETYLAVRKRQG</sequence>
<dbReference type="Gene3D" id="3.10.490.10">
    <property type="entry name" value="Gamma-glutamyl cyclotransferase-like"/>
    <property type="match status" value="1"/>
</dbReference>
<evidence type="ECO:0000256" key="1">
    <source>
        <dbReference type="ARBA" id="ARBA00023239"/>
    </source>
</evidence>
<organism evidence="2 3">
    <name type="scientific">Pendulispora rubella</name>
    <dbReference type="NCBI Taxonomy" id="2741070"/>
    <lineage>
        <taxon>Bacteria</taxon>
        <taxon>Pseudomonadati</taxon>
        <taxon>Myxococcota</taxon>
        <taxon>Myxococcia</taxon>
        <taxon>Myxococcales</taxon>
        <taxon>Sorangiineae</taxon>
        <taxon>Pendulisporaceae</taxon>
        <taxon>Pendulispora</taxon>
    </lineage>
</organism>
<reference evidence="2" key="1">
    <citation type="submission" date="2021-12" db="EMBL/GenBank/DDBJ databases">
        <title>Discovery of the Pendulisporaceae a myxobacterial family with distinct sporulation behavior and unique specialized metabolism.</title>
        <authorList>
            <person name="Garcia R."/>
            <person name="Popoff A."/>
            <person name="Bader C.D."/>
            <person name="Loehr J."/>
            <person name="Walesch S."/>
            <person name="Walt C."/>
            <person name="Boldt J."/>
            <person name="Bunk B."/>
            <person name="Haeckl F.J.F.P.J."/>
            <person name="Gunesch A.P."/>
            <person name="Birkelbach J."/>
            <person name="Nuebel U."/>
            <person name="Pietschmann T."/>
            <person name="Bach T."/>
            <person name="Mueller R."/>
        </authorList>
    </citation>
    <scope>NUCLEOTIDE SEQUENCE</scope>
    <source>
        <strain evidence="2">MSr11367</strain>
    </source>
</reference>
<dbReference type="EMBL" id="CP089983">
    <property type="protein sequence ID" value="WXB10347.1"/>
    <property type="molecule type" value="Genomic_DNA"/>
</dbReference>